<comment type="caution">
    <text evidence="2">The sequence shown here is derived from an EMBL/GenBank/DDBJ whole genome shotgun (WGS) entry which is preliminary data.</text>
</comment>
<reference evidence="2" key="1">
    <citation type="submission" date="2023-06" db="EMBL/GenBank/DDBJ databases">
        <title>Genome-scale phylogeny and comparative genomics of the fungal order Sordariales.</title>
        <authorList>
            <consortium name="Lawrence Berkeley National Laboratory"/>
            <person name="Hensen N."/>
            <person name="Bonometti L."/>
            <person name="Westerberg I."/>
            <person name="Brannstrom I.O."/>
            <person name="Guillou S."/>
            <person name="Cros-Aarteil S."/>
            <person name="Calhoun S."/>
            <person name="Haridas S."/>
            <person name="Kuo A."/>
            <person name="Mondo S."/>
            <person name="Pangilinan J."/>
            <person name="Riley R."/>
            <person name="Labutti K."/>
            <person name="Andreopoulos B."/>
            <person name="Lipzen A."/>
            <person name="Chen C."/>
            <person name="Yanf M."/>
            <person name="Daum C."/>
            <person name="Ng V."/>
            <person name="Clum A."/>
            <person name="Steindorff A."/>
            <person name="Ohm R."/>
            <person name="Martin F."/>
            <person name="Silar P."/>
            <person name="Natvig D."/>
            <person name="Lalanne C."/>
            <person name="Gautier V."/>
            <person name="Ament-Velasquez S.L."/>
            <person name="Kruys A."/>
            <person name="Hutchinson M.I."/>
            <person name="Powell A.J."/>
            <person name="Barry K."/>
            <person name="Miller A.N."/>
            <person name="Grigoriev I.V."/>
            <person name="Debuchy R."/>
            <person name="Gladieux P."/>
            <person name="Thoren M.H."/>
            <person name="Johannesson H."/>
        </authorList>
    </citation>
    <scope>NUCLEOTIDE SEQUENCE</scope>
    <source>
        <strain evidence="2">CBS 540.89</strain>
    </source>
</reference>
<evidence type="ECO:0000256" key="1">
    <source>
        <dbReference type="SAM" id="MobiDB-lite"/>
    </source>
</evidence>
<evidence type="ECO:0000313" key="2">
    <source>
        <dbReference type="EMBL" id="KAK0732459.1"/>
    </source>
</evidence>
<dbReference type="AlphaFoldDB" id="A0AA40BE20"/>
<organism evidence="2 3">
    <name type="scientific">Apiosordaria backusii</name>
    <dbReference type="NCBI Taxonomy" id="314023"/>
    <lineage>
        <taxon>Eukaryota</taxon>
        <taxon>Fungi</taxon>
        <taxon>Dikarya</taxon>
        <taxon>Ascomycota</taxon>
        <taxon>Pezizomycotina</taxon>
        <taxon>Sordariomycetes</taxon>
        <taxon>Sordariomycetidae</taxon>
        <taxon>Sordariales</taxon>
        <taxon>Lasiosphaeriaceae</taxon>
        <taxon>Apiosordaria</taxon>
    </lineage>
</organism>
<evidence type="ECO:0000313" key="3">
    <source>
        <dbReference type="Proteomes" id="UP001172159"/>
    </source>
</evidence>
<feature type="compositionally biased region" description="Basic and acidic residues" evidence="1">
    <location>
        <begin position="1"/>
        <end position="15"/>
    </location>
</feature>
<gene>
    <name evidence="2" type="ORF">B0T21DRAFT_196269</name>
</gene>
<protein>
    <submittedName>
        <fullName evidence="2">Uncharacterized protein</fullName>
    </submittedName>
</protein>
<feature type="region of interest" description="Disordered" evidence="1">
    <location>
        <begin position="1"/>
        <end position="75"/>
    </location>
</feature>
<sequence>MSFIKKEEGFVKDEPGGGFDMSKIPMAPPKANTSSKVVKRESKAVKQEPKMTLSALPDHKPAVGQNSDRKSAASRRRKGRYCYFNHIAYSAGNFRMRAVYHKSLQQVKMSISAINPFNPENWIKDQKTVDWLSVEQVIFSKLRRARFEVEAVPADRGKLGEEIKNIIQHHNSSSYGAVVIESGVTFNVRPLSTSGPAIKSEGATPATSWMFASPEDTKPSMTHSHVFNFKREGGSSC</sequence>
<proteinExistence type="predicted"/>
<keyword evidence="3" id="KW-1185">Reference proteome</keyword>
<name>A0AA40BE20_9PEZI</name>
<feature type="compositionally biased region" description="Basic and acidic residues" evidence="1">
    <location>
        <begin position="57"/>
        <end position="71"/>
    </location>
</feature>
<dbReference type="Proteomes" id="UP001172159">
    <property type="component" value="Unassembled WGS sequence"/>
</dbReference>
<feature type="compositionally biased region" description="Basic and acidic residues" evidence="1">
    <location>
        <begin position="38"/>
        <end position="49"/>
    </location>
</feature>
<accession>A0AA40BE20</accession>
<dbReference type="EMBL" id="JAUKTV010000008">
    <property type="protein sequence ID" value="KAK0732459.1"/>
    <property type="molecule type" value="Genomic_DNA"/>
</dbReference>